<reference evidence="2 3" key="1">
    <citation type="submission" date="2023-11" db="EMBL/GenBank/DDBJ databases">
        <title>Bacillus jintuensis, isolated from a mudflat on the Beibu Gulf coast.</title>
        <authorList>
            <person name="Li M."/>
        </authorList>
    </citation>
    <scope>NUCLEOTIDE SEQUENCE [LARGE SCALE GENOMIC DNA]</scope>
    <source>
        <strain evidence="2 3">31A1R</strain>
        <plasmid evidence="2">unnamed</plasmid>
    </source>
</reference>
<gene>
    <name evidence="2" type="ORF">SM124_03430</name>
</gene>
<feature type="domain" description="BIG2" evidence="1">
    <location>
        <begin position="984"/>
        <end position="1067"/>
    </location>
</feature>
<feature type="domain" description="BIG2" evidence="1">
    <location>
        <begin position="1252"/>
        <end position="1332"/>
    </location>
</feature>
<dbReference type="EMBL" id="JAXOFX010000002">
    <property type="protein sequence ID" value="MDZ5470797.1"/>
    <property type="molecule type" value="Genomic_DNA"/>
</dbReference>
<dbReference type="SMART" id="SM00635">
    <property type="entry name" value="BID_2"/>
    <property type="match status" value="4"/>
</dbReference>
<dbReference type="Proteomes" id="UP001290455">
    <property type="component" value="Unassembled WGS sequence"/>
</dbReference>
<comment type="caution">
    <text evidence="2">The sequence shown here is derived from an EMBL/GenBank/DDBJ whole genome shotgun (WGS) entry which is preliminary data.</text>
</comment>
<feature type="domain" description="BIG2" evidence="1">
    <location>
        <begin position="1167"/>
        <end position="1246"/>
    </location>
</feature>
<dbReference type="InterPro" id="IPR008964">
    <property type="entry name" value="Invasin/intimin_cell_adhesion"/>
</dbReference>
<protein>
    <submittedName>
        <fullName evidence="2">DUF5057 domain-containing protein</fullName>
    </submittedName>
</protein>
<keyword evidence="3" id="KW-1185">Reference proteome</keyword>
<evidence type="ECO:0000313" key="2">
    <source>
        <dbReference type="EMBL" id="MDZ5470797.1"/>
    </source>
</evidence>
<dbReference type="Pfam" id="PF02368">
    <property type="entry name" value="Big_2"/>
    <property type="match status" value="1"/>
</dbReference>
<accession>A0ABU5IUG3</accession>
<dbReference type="SUPFAM" id="SSF49373">
    <property type="entry name" value="Invasin/intimin cell-adhesion fragments"/>
    <property type="match status" value="1"/>
</dbReference>
<dbReference type="RefSeq" id="WP_322445340.1">
    <property type="nucleotide sequence ID" value="NZ_JAXOFX010000002.1"/>
</dbReference>
<dbReference type="InterPro" id="IPR003343">
    <property type="entry name" value="Big_2"/>
</dbReference>
<name>A0ABU5IUG3_9BACI</name>
<feature type="domain" description="BIG2" evidence="1">
    <location>
        <begin position="1079"/>
        <end position="1160"/>
    </location>
</feature>
<evidence type="ECO:0000259" key="1">
    <source>
        <dbReference type="SMART" id="SM00635"/>
    </source>
</evidence>
<organism evidence="2 3">
    <name type="scientific">Robertmurraya mangrovi</name>
    <dbReference type="NCBI Taxonomy" id="3098077"/>
    <lineage>
        <taxon>Bacteria</taxon>
        <taxon>Bacillati</taxon>
        <taxon>Bacillota</taxon>
        <taxon>Bacilli</taxon>
        <taxon>Bacillales</taxon>
        <taxon>Bacillaceae</taxon>
        <taxon>Robertmurraya</taxon>
    </lineage>
</organism>
<dbReference type="Gene3D" id="2.60.40.1080">
    <property type="match status" value="4"/>
</dbReference>
<sequence length="1352" mass="152543">MKKISQLTIVLILILSVILQGSISVQEVKANTSKFHILEIVDNGESKLRSILDVNLYEVTKIRMKEFVSERNDIDGLYDAIYIGEGTYSPALPTLDPNPFTQDTSKLNLLTSSTTAREKSHNTLGVMNDITKLKADEILRYYVNKGLPLIMHSSIANQSSEFLKQEDKKSILKDTFFKSEILSQKNVYVIDNLTSFPTKQIEPQMIKPKISDVTVSTTNNENPKVKTEMKFKFKILKGNPDQLTANFYIDLDYNNRFSQEEILVSKSARSLTRLQDEYELSYRLPKGYSGPRFWKLELVNETDLKDIRKGSFNFQGEKVEIKILQVLPTNGSGNLINVLNSIPDKANNIIETNEFKMIIDTVTIDAFIKPDSSSKSYSKINDGYYNMIVFGFKDQYGDQSITPAAAQQLRKYVETGQGLFLTHDTFRRDRSSSNNDVLLATNNWLKYLFDLSGQNYELKTATNSTTLAEKLENPGKYYVEHNFGRSGVATTTKIKQVNKGLITEYPYKLSEAIDVANTHSQYFAINLEDPEVTPWYNLTSKHRDNDDSWNHYYIYSYKNITYSGAGHTTNNFSSEEQRLFVNTLYRSFLSSNHQPEILLLDPKENEKIPSYQDINITYQVEDLDLVDRFLDTKLYINNQLVLEKNKIPNGSIVPYMYKHGLDQGGSIDIRIEVSDQKGAKRFKNFRLQVEKEETDFGLSRQITHNQLKVGEPYKIQYAINPKVLNLPEQTFNTKLLKPIALYDDHLTESLVGSNITLLESTDLVNGEAVSFVGNQSANELESRIANGVYEDIQKEYVSIKEMNLILEDLINKNNNPFVNGKNLGPVIKGFDSIESHETFYLPIIDNYKKVMKIAQFSNLHYNDRNGTNARITAKLVGFIGGVNKKVRLSFQEEFPAGIKIETNDVSGLSLVTRNLSNGKTSIKGEIPDILYTQQPNGSYIAQPVNFDIFITPTNSGLYELNNSNVIENTTTKKQYKFPNLLFEAKDGMKGFTAPNKMTLYVGADSKKVPLVFDPDNAIEERLIKEIRWDLLDTNIATIDNSGIITGRNEGITKLKVRVEDIFGTIHPSRDSWVEIEIEVINPVKSISAPEQINLYVGEKVDYRIEVQPESARNNLIWDLGNISIINVDKTNGKIEGLKAGETTITLRGISDNGEPITKTTKVIVKQKVTNITLNPATVTLNVGQSYNLGDVKVTVSPEDASDKGFKWIKDSNQFIEFSGNTVEAVQPGTTSIKVLSDDGNAQTDLRVIVLSPLQGIKFDPSTKQVRKGSTLNLKGYLKKLPNNTTTRVGSISFRVDNNDLASVNEDGQFYAKRLGTVTVTAELEAEGKTFKTEMEIKIVNQNDDKNSNGDLY</sequence>
<evidence type="ECO:0000313" key="3">
    <source>
        <dbReference type="Proteomes" id="UP001290455"/>
    </source>
</evidence>
<proteinExistence type="predicted"/>
<keyword evidence="2" id="KW-0614">Plasmid</keyword>
<geneLocation type="plasmid" evidence="2">
    <name>unnamed</name>
</geneLocation>